<keyword evidence="1" id="KW-1133">Transmembrane helix</keyword>
<keyword evidence="1" id="KW-0812">Transmembrane</keyword>
<dbReference type="SUPFAM" id="SSF55781">
    <property type="entry name" value="GAF domain-like"/>
    <property type="match status" value="1"/>
</dbReference>
<dbReference type="Pfam" id="PF00563">
    <property type="entry name" value="EAL"/>
    <property type="match status" value="1"/>
</dbReference>
<dbReference type="SUPFAM" id="SSF55073">
    <property type="entry name" value="Nucleotide cyclase"/>
    <property type="match status" value="1"/>
</dbReference>
<evidence type="ECO:0000259" key="3">
    <source>
        <dbReference type="PROSITE" id="PS50887"/>
    </source>
</evidence>
<dbReference type="Pfam" id="PF01590">
    <property type="entry name" value="GAF"/>
    <property type="match status" value="1"/>
</dbReference>
<evidence type="ECO:0000256" key="1">
    <source>
        <dbReference type="SAM" id="Phobius"/>
    </source>
</evidence>
<protein>
    <submittedName>
        <fullName evidence="4">Diguanylate cyclase/phosphodiesterase</fullName>
    </submittedName>
</protein>
<feature type="transmembrane region" description="Helical" evidence="1">
    <location>
        <begin position="120"/>
        <end position="139"/>
    </location>
</feature>
<dbReference type="InParanoid" id="A0A543AWW4"/>
<accession>A0A543AWW4</accession>
<feature type="transmembrane region" description="Helical" evidence="1">
    <location>
        <begin position="91"/>
        <end position="108"/>
    </location>
</feature>
<name>A0A543AWW4_9ACTN</name>
<keyword evidence="1" id="KW-0472">Membrane</keyword>
<feature type="transmembrane region" description="Helical" evidence="1">
    <location>
        <begin position="12"/>
        <end position="33"/>
    </location>
</feature>
<reference evidence="4 5" key="1">
    <citation type="submission" date="2019-06" db="EMBL/GenBank/DDBJ databases">
        <title>Sequencing the genomes of 1000 actinobacteria strains.</title>
        <authorList>
            <person name="Klenk H.-P."/>
        </authorList>
    </citation>
    <scope>NUCLEOTIDE SEQUENCE [LARGE SCALE GENOMIC DNA]</scope>
    <source>
        <strain evidence="4 5">DSM 45928</strain>
    </source>
</reference>
<sequence length="841" mass="91813">MRQVSERRLGHYAAWVITAILTVWAVLITYAVYQVSPGYPSWPILALTLVFWLGALVFPIELEFKRGALAVTAGEIPFILALFYLPPFWVIVTRVAAGLLVHGYRWATRKLKVIKSAYNIVSSAVSVATAGLIVHTIGLGEATDVTTWLVLLLAAVVSLLITQLLLVLVITVTQGVSGLDGLSSNMLSVLIISVINAVLGILVLIAVNATTWAILPLIVVAILFFGAYRGYSNLTHQRRALTDLNEFTQSVAQAVQSNRLIDIMTHRLRDMMNAEAATVWVPKDKRFPELLLTAYTDTEGLLDTTPVPKELLQAVMTSGEPMLVTAKTGAIEHRRLLKAHKVTDTMLVPLRSGGVTYGCLSVANRLGGGLSRFGFQELRYLETLAAHAGVAVENSRLVDRLRFDAYHDALTELPNRRRTMAVLEESISITVPGEIVAVMLFDVDGMREINDSIGHASGDRLIVEVGRRLKEAAPAAAHVGRIDGDEFAVVLRLPDAQAAVDLAGQIRAALQQPCVLGSLNVDIDSAVGIAIHPESGDNADALLQRADVATQTAKNVSSAIKVYNAGLESTSVRRLGLATDLRRAFDSAELHVHYQPKISLGKRELVGVECLARWRHPTHGEVPPDDFVPVAEHTGQLGRLTEFVLREGLRQLRDWEDQGFKLGAAVNLSPRTLIDSDFPNQVGDLLTEYGIEPPRLTLEITEDGMVGGGKTPETLRRLRELGVRLSVDDFGTGYSSLSYLRRLPAQEIKIDRSFVQGMATDEGDHAIVRAIVDLARHFRMKVVAEGVESEMTLSMLTEIGCDIAQGFYFSRPLPPDRFAAWMSAQGSPGSASHRSTRLRAV</sequence>
<dbReference type="InterPro" id="IPR029787">
    <property type="entry name" value="Nucleotide_cyclase"/>
</dbReference>
<feature type="transmembrane region" description="Helical" evidence="1">
    <location>
        <begin position="185"/>
        <end position="207"/>
    </location>
</feature>
<comment type="caution">
    <text evidence="4">The sequence shown here is derived from an EMBL/GenBank/DDBJ whole genome shotgun (WGS) entry which is preliminary data.</text>
</comment>
<evidence type="ECO:0000313" key="4">
    <source>
        <dbReference type="EMBL" id="TQL77063.1"/>
    </source>
</evidence>
<dbReference type="SMART" id="SM00065">
    <property type="entry name" value="GAF"/>
    <property type="match status" value="1"/>
</dbReference>
<dbReference type="Proteomes" id="UP000317043">
    <property type="component" value="Unassembled WGS sequence"/>
</dbReference>
<dbReference type="Pfam" id="PF00990">
    <property type="entry name" value="GGDEF"/>
    <property type="match status" value="1"/>
</dbReference>
<dbReference type="InterPro" id="IPR035919">
    <property type="entry name" value="EAL_sf"/>
</dbReference>
<dbReference type="InterPro" id="IPR043128">
    <property type="entry name" value="Rev_trsase/Diguanyl_cyclase"/>
</dbReference>
<feature type="transmembrane region" description="Helical" evidence="1">
    <location>
        <begin position="145"/>
        <end position="173"/>
    </location>
</feature>
<feature type="domain" description="EAL" evidence="2">
    <location>
        <begin position="574"/>
        <end position="826"/>
    </location>
</feature>
<feature type="domain" description="GGDEF" evidence="3">
    <location>
        <begin position="434"/>
        <end position="565"/>
    </location>
</feature>
<dbReference type="AlphaFoldDB" id="A0A543AWW4"/>
<dbReference type="GO" id="GO:0071111">
    <property type="term" value="F:cyclic-guanylate-specific phosphodiesterase activity"/>
    <property type="evidence" value="ECO:0007669"/>
    <property type="project" value="InterPro"/>
</dbReference>
<dbReference type="InterPro" id="IPR001633">
    <property type="entry name" value="EAL_dom"/>
</dbReference>
<dbReference type="RefSeq" id="WP_142039383.1">
    <property type="nucleotide sequence ID" value="NZ_JBHTGS010000001.1"/>
</dbReference>
<evidence type="ECO:0000313" key="5">
    <source>
        <dbReference type="Proteomes" id="UP000317043"/>
    </source>
</evidence>
<dbReference type="EMBL" id="VFOW01000001">
    <property type="protein sequence ID" value="TQL77063.1"/>
    <property type="molecule type" value="Genomic_DNA"/>
</dbReference>
<dbReference type="OrthoDB" id="23692at2"/>
<dbReference type="CDD" id="cd01949">
    <property type="entry name" value="GGDEF"/>
    <property type="match status" value="1"/>
</dbReference>
<dbReference type="Gene3D" id="3.30.450.40">
    <property type="match status" value="1"/>
</dbReference>
<dbReference type="InterPro" id="IPR050706">
    <property type="entry name" value="Cyclic-di-GMP_PDE-like"/>
</dbReference>
<dbReference type="Gene3D" id="3.30.70.270">
    <property type="match status" value="1"/>
</dbReference>
<keyword evidence="5" id="KW-1185">Reference proteome</keyword>
<dbReference type="SMART" id="SM00267">
    <property type="entry name" value="GGDEF"/>
    <property type="match status" value="1"/>
</dbReference>
<proteinExistence type="predicted"/>
<organism evidence="4 5">
    <name type="scientific">Stackebrandtia endophytica</name>
    <dbReference type="NCBI Taxonomy" id="1496996"/>
    <lineage>
        <taxon>Bacteria</taxon>
        <taxon>Bacillati</taxon>
        <taxon>Actinomycetota</taxon>
        <taxon>Actinomycetes</taxon>
        <taxon>Glycomycetales</taxon>
        <taxon>Glycomycetaceae</taxon>
        <taxon>Stackebrandtia</taxon>
    </lineage>
</organism>
<gene>
    <name evidence="4" type="ORF">FB566_2607</name>
</gene>
<feature type="transmembrane region" description="Helical" evidence="1">
    <location>
        <begin position="39"/>
        <end position="60"/>
    </location>
</feature>
<dbReference type="PANTHER" id="PTHR33121:SF71">
    <property type="entry name" value="OXYGEN SENSOR PROTEIN DOSP"/>
    <property type="match status" value="1"/>
</dbReference>
<dbReference type="PROSITE" id="PS50883">
    <property type="entry name" value="EAL"/>
    <property type="match status" value="1"/>
</dbReference>
<dbReference type="PANTHER" id="PTHR33121">
    <property type="entry name" value="CYCLIC DI-GMP PHOSPHODIESTERASE PDEF"/>
    <property type="match status" value="1"/>
</dbReference>
<dbReference type="InterPro" id="IPR003018">
    <property type="entry name" value="GAF"/>
</dbReference>
<dbReference type="PROSITE" id="PS50887">
    <property type="entry name" value="GGDEF"/>
    <property type="match status" value="1"/>
</dbReference>
<dbReference type="Gene3D" id="3.20.20.450">
    <property type="entry name" value="EAL domain"/>
    <property type="match status" value="1"/>
</dbReference>
<dbReference type="SMART" id="SM00052">
    <property type="entry name" value="EAL"/>
    <property type="match status" value="1"/>
</dbReference>
<dbReference type="CDD" id="cd01948">
    <property type="entry name" value="EAL"/>
    <property type="match status" value="1"/>
</dbReference>
<dbReference type="FunCoup" id="A0A543AWW4">
    <property type="interactions" value="4"/>
</dbReference>
<dbReference type="InterPro" id="IPR000160">
    <property type="entry name" value="GGDEF_dom"/>
</dbReference>
<evidence type="ECO:0000259" key="2">
    <source>
        <dbReference type="PROSITE" id="PS50883"/>
    </source>
</evidence>
<dbReference type="InterPro" id="IPR029016">
    <property type="entry name" value="GAF-like_dom_sf"/>
</dbReference>
<dbReference type="SUPFAM" id="SSF141868">
    <property type="entry name" value="EAL domain-like"/>
    <property type="match status" value="1"/>
</dbReference>
<dbReference type="NCBIfam" id="TIGR00254">
    <property type="entry name" value="GGDEF"/>
    <property type="match status" value="1"/>
</dbReference>
<feature type="transmembrane region" description="Helical" evidence="1">
    <location>
        <begin position="213"/>
        <end position="231"/>
    </location>
</feature>